<reference evidence="12 13" key="3">
    <citation type="submission" date="2016-03" db="EMBL/GenBank/DDBJ databases">
        <title>EvidentialGene: Evidence-directed Construction of Genes on Genomes.</title>
        <authorList>
            <person name="Gilbert D.G."/>
            <person name="Choi J.-H."/>
            <person name="Mockaitis K."/>
            <person name="Colbourne J."/>
            <person name="Pfrender M."/>
        </authorList>
    </citation>
    <scope>NUCLEOTIDE SEQUENCE [LARGE SCALE GENOMIC DNA]</scope>
    <source>
        <strain evidence="12 13">Xinb3</strain>
        <tissue evidence="12">Complete organism</tissue>
    </source>
</reference>
<dbReference type="Gene3D" id="3.40.50.1460">
    <property type="match status" value="1"/>
</dbReference>
<keyword evidence="3" id="KW-0053">Apoptosis</keyword>
<sequence>MEGVETKNELGSNGNHDETDVKFKQPGSNPDFPSFAILPVDRDSEAYNMNHAKRGKAYIFNHENFNPNLDLKARAGTSKDRDNLYMRLRELDFDVTYFNDLTFNELNTEIVKLANEDHSDHDCVLVALMSHGDDGILYAKDQQYKPEKLWSHFTSDQCPTLAGKPKLFFIQACQGDRLDAGTTMLPRITETDSPSAVAYKIPTHADFLIAYSTVPGFYSWRNTTNGSWFVQALCYVLSERGRDDDLLSLMTTVSRIVSIGFESNTPQDSNMHQRKQIPCVTSLLTRKIYFKRKTTRRI</sequence>
<dbReference type="GO" id="GO:0016322">
    <property type="term" value="P:neuron remodeling"/>
    <property type="evidence" value="ECO:0007669"/>
    <property type="project" value="UniProtKB-ARBA"/>
</dbReference>
<name>A0A0P5U3K2_9CRUS</name>
<feature type="region of interest" description="Disordered" evidence="8">
    <location>
        <begin position="1"/>
        <end position="30"/>
    </location>
</feature>
<evidence type="ECO:0000256" key="6">
    <source>
        <dbReference type="ARBA" id="ARBA00023145"/>
    </source>
</evidence>
<feature type="domain" description="Caspase family p20" evidence="10">
    <location>
        <begin position="53"/>
        <end position="177"/>
    </location>
</feature>
<dbReference type="GO" id="GO:0004197">
    <property type="term" value="F:cysteine-type endopeptidase activity"/>
    <property type="evidence" value="ECO:0007669"/>
    <property type="project" value="InterPro"/>
</dbReference>
<dbReference type="EMBL" id="LRGB01001005">
    <property type="protein sequence ID" value="KZS14075.1"/>
    <property type="molecule type" value="Genomic_DNA"/>
</dbReference>
<dbReference type="InterPro" id="IPR015917">
    <property type="entry name" value="Pept_C14A"/>
</dbReference>
<keyword evidence="13" id="KW-1185">Reference proteome</keyword>
<evidence type="ECO:0000259" key="9">
    <source>
        <dbReference type="PROSITE" id="PS50207"/>
    </source>
</evidence>
<dbReference type="InterPro" id="IPR029030">
    <property type="entry name" value="Caspase-like_dom_sf"/>
</dbReference>
<dbReference type="OrthoDB" id="6116485at2759"/>
<feature type="domain" description="Caspase family p10" evidence="9">
    <location>
        <begin position="197"/>
        <end position="292"/>
    </location>
</feature>
<organism evidence="12 13">
    <name type="scientific">Daphnia magna</name>
    <dbReference type="NCBI Taxonomy" id="35525"/>
    <lineage>
        <taxon>Eukaryota</taxon>
        <taxon>Metazoa</taxon>
        <taxon>Ecdysozoa</taxon>
        <taxon>Arthropoda</taxon>
        <taxon>Crustacea</taxon>
        <taxon>Branchiopoda</taxon>
        <taxon>Diplostraca</taxon>
        <taxon>Cladocera</taxon>
        <taxon>Anomopoda</taxon>
        <taxon>Daphniidae</taxon>
        <taxon>Daphnia</taxon>
    </lineage>
</organism>
<dbReference type="GO" id="GO:0006508">
    <property type="term" value="P:proteolysis"/>
    <property type="evidence" value="ECO:0007669"/>
    <property type="project" value="UniProtKB-KW"/>
</dbReference>
<keyword evidence="6" id="KW-0865">Zymogen</keyword>
<keyword evidence="4" id="KW-0378">Hydrolase</keyword>
<evidence type="ECO:0000256" key="7">
    <source>
        <dbReference type="RuleBase" id="RU003971"/>
    </source>
</evidence>
<evidence type="ECO:0000313" key="11">
    <source>
        <dbReference type="EMBL" id="JAJ04807.1"/>
    </source>
</evidence>
<dbReference type="PRINTS" id="PR00376">
    <property type="entry name" value="IL1BCENZYME"/>
</dbReference>
<evidence type="ECO:0000256" key="3">
    <source>
        <dbReference type="ARBA" id="ARBA00022703"/>
    </source>
</evidence>
<keyword evidence="5" id="KW-0788">Thiol protease</keyword>
<dbReference type="PROSITE" id="PS01121">
    <property type="entry name" value="CASPASE_HIS"/>
    <property type="match status" value="1"/>
</dbReference>
<accession>A0A0P5U3K2</accession>
<evidence type="ECO:0000256" key="1">
    <source>
        <dbReference type="ARBA" id="ARBA00010134"/>
    </source>
</evidence>
<dbReference type="InterPro" id="IPR033139">
    <property type="entry name" value="Caspase_cys_AS"/>
</dbReference>
<dbReference type="FunFam" id="3.40.50.1460:FF:000001">
    <property type="entry name" value="Caspase-3 preproprotein"/>
    <property type="match status" value="1"/>
</dbReference>
<dbReference type="SMART" id="SM00115">
    <property type="entry name" value="CASc"/>
    <property type="match status" value="1"/>
</dbReference>
<dbReference type="PANTHER" id="PTHR10454:SF245">
    <property type="entry name" value="CASPASE-RELATED"/>
    <property type="match status" value="1"/>
</dbReference>
<evidence type="ECO:0000313" key="13">
    <source>
        <dbReference type="Proteomes" id="UP000076858"/>
    </source>
</evidence>
<dbReference type="InterPro" id="IPR001309">
    <property type="entry name" value="Pept_C14_p20"/>
</dbReference>
<dbReference type="Pfam" id="PF00656">
    <property type="entry name" value="Peptidase_C14"/>
    <property type="match status" value="1"/>
</dbReference>
<dbReference type="STRING" id="35525.A0A0P5U3K2"/>
<dbReference type="GO" id="GO:0045751">
    <property type="term" value="P:negative regulation of Toll signaling pathway"/>
    <property type="evidence" value="ECO:0007669"/>
    <property type="project" value="UniProtKB-ARBA"/>
</dbReference>
<reference evidence="11" key="2">
    <citation type="submission" date="2015-10" db="EMBL/GenBank/DDBJ databases">
        <authorList>
            <person name="Gilbert D.G."/>
        </authorList>
    </citation>
    <scope>NUCLEOTIDE SEQUENCE</scope>
</reference>
<gene>
    <name evidence="12" type="ORF">APZ42_020714</name>
</gene>
<dbReference type="Proteomes" id="UP000076858">
    <property type="component" value="Unassembled WGS sequence"/>
</dbReference>
<dbReference type="InterPro" id="IPR016129">
    <property type="entry name" value="Caspase_his_AS"/>
</dbReference>
<dbReference type="PANTHER" id="PTHR10454">
    <property type="entry name" value="CASPASE"/>
    <property type="match status" value="1"/>
</dbReference>
<dbReference type="PROSITE" id="PS50207">
    <property type="entry name" value="CASPASE_P10"/>
    <property type="match status" value="1"/>
</dbReference>
<reference evidence="11" key="1">
    <citation type="submission" date="2015-10" db="EMBL/GenBank/DDBJ databases">
        <title>Daphnia magna gene sets from two clonal populations assembled and annotated with EvidentialGene.</title>
        <authorList>
            <person name="Gilbert D."/>
            <person name="Podicheti R."/>
            <person name="Orsini L."/>
            <person name="Colbourne J."/>
            <person name="Pfrender M."/>
        </authorList>
    </citation>
    <scope>NUCLEOTIDE SEQUENCE</scope>
</reference>
<evidence type="ECO:0000259" key="10">
    <source>
        <dbReference type="PROSITE" id="PS50208"/>
    </source>
</evidence>
<dbReference type="CDD" id="cd00032">
    <property type="entry name" value="CASc"/>
    <property type="match status" value="1"/>
</dbReference>
<dbReference type="PROSITE" id="PS01122">
    <property type="entry name" value="CASPASE_CYS"/>
    <property type="match status" value="1"/>
</dbReference>
<dbReference type="SUPFAM" id="SSF52129">
    <property type="entry name" value="Caspase-like"/>
    <property type="match status" value="1"/>
</dbReference>
<dbReference type="GO" id="GO:0043525">
    <property type="term" value="P:positive regulation of neuron apoptotic process"/>
    <property type="evidence" value="ECO:0007669"/>
    <property type="project" value="TreeGrafter"/>
</dbReference>
<dbReference type="InterPro" id="IPR011600">
    <property type="entry name" value="Pept_C14_caspase"/>
</dbReference>
<evidence type="ECO:0000256" key="2">
    <source>
        <dbReference type="ARBA" id="ARBA00022670"/>
    </source>
</evidence>
<dbReference type="GO" id="GO:0045476">
    <property type="term" value="P:nurse cell apoptotic process"/>
    <property type="evidence" value="ECO:0007669"/>
    <property type="project" value="UniProtKB-ARBA"/>
</dbReference>
<comment type="similarity">
    <text evidence="1 7">Belongs to the peptidase C14A family.</text>
</comment>
<dbReference type="PROSITE" id="PS50208">
    <property type="entry name" value="CASPASE_P20"/>
    <property type="match status" value="1"/>
</dbReference>
<proteinExistence type="inferred from homology"/>
<dbReference type="InterPro" id="IPR002138">
    <property type="entry name" value="Pept_C14_p10"/>
</dbReference>
<dbReference type="AlphaFoldDB" id="A0A0P5U3K2"/>
<dbReference type="EMBL" id="GDIP01218595">
    <property type="protein sequence ID" value="JAJ04807.1"/>
    <property type="molecule type" value="Transcribed_RNA"/>
</dbReference>
<evidence type="ECO:0000256" key="8">
    <source>
        <dbReference type="SAM" id="MobiDB-lite"/>
    </source>
</evidence>
<keyword evidence="2" id="KW-0645">Protease</keyword>
<evidence type="ECO:0000256" key="5">
    <source>
        <dbReference type="ARBA" id="ARBA00022807"/>
    </source>
</evidence>
<dbReference type="GO" id="GO:1990525">
    <property type="term" value="F:BIR domain binding"/>
    <property type="evidence" value="ECO:0007669"/>
    <property type="project" value="UniProtKB-ARBA"/>
</dbReference>
<evidence type="ECO:0000256" key="4">
    <source>
        <dbReference type="ARBA" id="ARBA00022801"/>
    </source>
</evidence>
<protein>
    <submittedName>
        <fullName evidence="12">Caspase-1</fullName>
    </submittedName>
</protein>
<dbReference type="InterPro" id="IPR002398">
    <property type="entry name" value="Pept_C14"/>
</dbReference>
<evidence type="ECO:0000313" key="12">
    <source>
        <dbReference type="EMBL" id="KZS14075.1"/>
    </source>
</evidence>
<dbReference type="GO" id="GO:0005737">
    <property type="term" value="C:cytoplasm"/>
    <property type="evidence" value="ECO:0007669"/>
    <property type="project" value="TreeGrafter"/>
</dbReference>